<keyword evidence="1" id="KW-1133">Transmembrane helix</keyword>
<evidence type="ECO:0000313" key="3">
    <source>
        <dbReference type="EMBL" id="MBB6167348.1"/>
    </source>
</evidence>
<feature type="domain" description="GGDEF" evidence="2">
    <location>
        <begin position="128"/>
        <end position="261"/>
    </location>
</feature>
<dbReference type="PANTHER" id="PTHR46663">
    <property type="entry name" value="DIGUANYLATE CYCLASE DGCT-RELATED"/>
    <property type="match status" value="1"/>
</dbReference>
<gene>
    <name evidence="3" type="ORF">HNQ73_000966</name>
</gene>
<sequence length="272" mass="29534">MKTSVISGCIRPSDWNLRSVLQDLFVLTTGMALGVLVAWQYDIFTSDYVTDPPEKRIEIDEALLLGLVLCILLFVFAVRRLAEQRRAQERAQRAEELAMLDPLTGLPNRRVLSRAFEEVRQRPERDGASLAFMLLDLNGFKAINDRYGHPVGDRLLVVVAQRLRGALPQEATLSRLGGDEFAVLCPRINGRADAGAIARRLADVISEPIVIEGTRHCVTAVVGVALRPAAGAVIDDLMRDADAALYEAKATGGATIRFAEAGGTAATEAAAR</sequence>
<dbReference type="PANTHER" id="PTHR46663:SF4">
    <property type="entry name" value="DIGUANYLATE CYCLASE DGCT-RELATED"/>
    <property type="match status" value="1"/>
</dbReference>
<dbReference type="InterPro" id="IPR000160">
    <property type="entry name" value="GGDEF_dom"/>
</dbReference>
<dbReference type="RefSeq" id="WP_183332799.1">
    <property type="nucleotide sequence ID" value="NZ_BMHX01000002.1"/>
</dbReference>
<dbReference type="PROSITE" id="PS50887">
    <property type="entry name" value="GGDEF"/>
    <property type="match status" value="1"/>
</dbReference>
<protein>
    <submittedName>
        <fullName evidence="3">Diguanylate cyclase (GGDEF)-like protein</fullName>
    </submittedName>
</protein>
<reference evidence="3 4" key="1">
    <citation type="submission" date="2020-08" db="EMBL/GenBank/DDBJ databases">
        <title>Genomic Encyclopedia of Type Strains, Phase IV (KMG-IV): sequencing the most valuable type-strain genomes for metagenomic binning, comparative biology and taxonomic classification.</title>
        <authorList>
            <person name="Goeker M."/>
        </authorList>
    </citation>
    <scope>NUCLEOTIDE SEQUENCE [LARGE SCALE GENOMIC DNA]</scope>
    <source>
        <strain evidence="3 4">DSM 101465</strain>
    </source>
</reference>
<dbReference type="SMART" id="SM00267">
    <property type="entry name" value="GGDEF"/>
    <property type="match status" value="1"/>
</dbReference>
<feature type="transmembrane region" description="Helical" evidence="1">
    <location>
        <begin position="20"/>
        <end position="41"/>
    </location>
</feature>
<evidence type="ECO:0000256" key="1">
    <source>
        <dbReference type="SAM" id="Phobius"/>
    </source>
</evidence>
<comment type="caution">
    <text evidence="3">The sequence shown here is derived from an EMBL/GenBank/DDBJ whole genome shotgun (WGS) entry which is preliminary data.</text>
</comment>
<dbReference type="CDD" id="cd01949">
    <property type="entry name" value="GGDEF"/>
    <property type="match status" value="1"/>
</dbReference>
<feature type="transmembrane region" description="Helical" evidence="1">
    <location>
        <begin position="61"/>
        <end position="82"/>
    </location>
</feature>
<dbReference type="Pfam" id="PF00990">
    <property type="entry name" value="GGDEF"/>
    <property type="match status" value="1"/>
</dbReference>
<evidence type="ECO:0000259" key="2">
    <source>
        <dbReference type="PROSITE" id="PS50887"/>
    </source>
</evidence>
<keyword evidence="1" id="KW-0812">Transmembrane</keyword>
<accession>A0A841K3K2</accession>
<dbReference type="SUPFAM" id="SSF55073">
    <property type="entry name" value="Nucleotide cyclase"/>
    <property type="match status" value="1"/>
</dbReference>
<dbReference type="InterPro" id="IPR052163">
    <property type="entry name" value="DGC-Regulatory_Protein"/>
</dbReference>
<name>A0A841K3K2_9HYPH</name>
<keyword evidence="1" id="KW-0472">Membrane</keyword>
<dbReference type="EMBL" id="JACHEH010000002">
    <property type="protein sequence ID" value="MBB6167348.1"/>
    <property type="molecule type" value="Genomic_DNA"/>
</dbReference>
<organism evidence="3 4">
    <name type="scientific">Chelatococcus composti</name>
    <dbReference type="NCBI Taxonomy" id="1743235"/>
    <lineage>
        <taxon>Bacteria</taxon>
        <taxon>Pseudomonadati</taxon>
        <taxon>Pseudomonadota</taxon>
        <taxon>Alphaproteobacteria</taxon>
        <taxon>Hyphomicrobiales</taxon>
        <taxon>Chelatococcaceae</taxon>
        <taxon>Chelatococcus</taxon>
    </lineage>
</organism>
<dbReference type="NCBIfam" id="TIGR00254">
    <property type="entry name" value="GGDEF"/>
    <property type="match status" value="1"/>
</dbReference>
<evidence type="ECO:0000313" key="4">
    <source>
        <dbReference type="Proteomes" id="UP000588017"/>
    </source>
</evidence>
<dbReference type="InterPro" id="IPR043128">
    <property type="entry name" value="Rev_trsase/Diguanyl_cyclase"/>
</dbReference>
<proteinExistence type="predicted"/>
<dbReference type="InterPro" id="IPR029787">
    <property type="entry name" value="Nucleotide_cyclase"/>
</dbReference>
<keyword evidence="4" id="KW-1185">Reference proteome</keyword>
<dbReference type="Proteomes" id="UP000588017">
    <property type="component" value="Unassembled WGS sequence"/>
</dbReference>
<dbReference type="AlphaFoldDB" id="A0A841K3K2"/>
<dbReference type="Gene3D" id="3.30.70.270">
    <property type="match status" value="1"/>
</dbReference>